<dbReference type="AlphaFoldDB" id="A0A0U4DW76"/>
<reference evidence="1 2" key="1">
    <citation type="submission" date="2016-01" db="EMBL/GenBank/DDBJ databases">
        <title>Complete genome sequence of strain Lentibacillus amyloliquefaciens LAM0015T isolated from saline sediment.</title>
        <authorList>
            <person name="Wang J.-L."/>
            <person name="He M.-X."/>
        </authorList>
    </citation>
    <scope>NUCLEOTIDE SEQUENCE [LARGE SCALE GENOMIC DNA]</scope>
    <source>
        <strain evidence="1 2">LAM0015</strain>
    </source>
</reference>
<accession>A0A0U4DW76</accession>
<dbReference type="OrthoDB" id="666031at2"/>
<dbReference type="KEGG" id="lao:AOX59_14240"/>
<sequence>MAGKIPKLTFTPEEKSNLRKAQVKLSEVYLLETDDLAHHLNAPNERAKYIKALATFQQIPSIGHKFADTLVNNLNFYNLDDLTDKNGAALLDQLERDLGYWVDPCVEDQIRCVIYHANHPGSTKQWFDFTRERKTYREKNGYPESRPVDAWY</sequence>
<dbReference type="EMBL" id="CP013862">
    <property type="protein sequence ID" value="ALX49624.1"/>
    <property type="molecule type" value="Genomic_DNA"/>
</dbReference>
<dbReference type="Proteomes" id="UP000050331">
    <property type="component" value="Chromosome"/>
</dbReference>
<proteinExistence type="predicted"/>
<evidence type="ECO:0000313" key="1">
    <source>
        <dbReference type="EMBL" id="ALX49624.1"/>
    </source>
</evidence>
<dbReference type="RefSeq" id="WP_068446581.1">
    <property type="nucleotide sequence ID" value="NZ_CP013862.1"/>
</dbReference>
<name>A0A0U4DW76_9BACI</name>
<evidence type="ECO:0000313" key="2">
    <source>
        <dbReference type="Proteomes" id="UP000050331"/>
    </source>
</evidence>
<dbReference type="Pfam" id="PF11731">
    <property type="entry name" value="Cdd1"/>
    <property type="match status" value="1"/>
</dbReference>
<dbReference type="InterPro" id="IPR021725">
    <property type="entry name" value="Cdd1"/>
</dbReference>
<gene>
    <name evidence="1" type="ORF">AOX59_14240</name>
</gene>
<keyword evidence="2" id="KW-1185">Reference proteome</keyword>
<protein>
    <submittedName>
        <fullName evidence="1">Pathogenicity locus</fullName>
    </submittedName>
</protein>
<organism evidence="1 2">
    <name type="scientific">Lentibacillus amyloliquefaciens</name>
    <dbReference type="NCBI Taxonomy" id="1472767"/>
    <lineage>
        <taxon>Bacteria</taxon>
        <taxon>Bacillati</taxon>
        <taxon>Bacillota</taxon>
        <taxon>Bacilli</taxon>
        <taxon>Bacillales</taxon>
        <taxon>Bacillaceae</taxon>
        <taxon>Lentibacillus</taxon>
    </lineage>
</organism>
<dbReference type="STRING" id="1472767.AOX59_14240"/>